<feature type="domain" description="Enoyl reductase (ER)" evidence="3">
    <location>
        <begin position="12"/>
        <end position="344"/>
    </location>
</feature>
<dbReference type="HOGENOM" id="CLU_026673_16_5_1"/>
<gene>
    <name evidence="4" type="ORF">PV11_05786</name>
</gene>
<evidence type="ECO:0000256" key="2">
    <source>
        <dbReference type="ARBA" id="ARBA00023002"/>
    </source>
</evidence>
<organism evidence="4 5">
    <name type="scientific">Exophiala sideris</name>
    <dbReference type="NCBI Taxonomy" id="1016849"/>
    <lineage>
        <taxon>Eukaryota</taxon>
        <taxon>Fungi</taxon>
        <taxon>Dikarya</taxon>
        <taxon>Ascomycota</taxon>
        <taxon>Pezizomycotina</taxon>
        <taxon>Eurotiomycetes</taxon>
        <taxon>Chaetothyriomycetidae</taxon>
        <taxon>Chaetothyriales</taxon>
        <taxon>Herpotrichiellaceae</taxon>
        <taxon>Exophiala</taxon>
    </lineage>
</organism>
<sequence>MSHQAALIPSKGQALVVESIKTVQPGPGEVLISVSAIALNPIDYYMRDAGFFIVNYPAIVGSDIAGTIEAVGSDITSSSPFKKGTRVLAFGSTFYKQGQPDANTYGAFQQKVVVPIETTAVIPDSLNFVDAATLPMSVGVALTGWMNIGLPIGTRADSRQAVLVWGAGSSMGAGAIQTAKAMGFTVYGTASPKNFEGLKSLGASRLFDYKDPEVVSKVLDAAKADGLSLKHVFRAAGDMGGSDLPPVQEVLKATGGGAIASTVILGENTPQVEGVETKFVQGSADADERTKFMAQAFHEFLAPRLAKGEYTPAPKAKVVGSGLDSLNKGLDELRGGVSNVKIVIEL</sequence>
<dbReference type="OrthoDB" id="10257049at2759"/>
<dbReference type="SUPFAM" id="SSF50129">
    <property type="entry name" value="GroES-like"/>
    <property type="match status" value="1"/>
</dbReference>
<dbReference type="STRING" id="1016849.A0A0D1YLR6"/>
<keyword evidence="2" id="KW-0560">Oxidoreductase</keyword>
<dbReference type="InterPro" id="IPR013154">
    <property type="entry name" value="ADH-like_N"/>
</dbReference>
<evidence type="ECO:0000313" key="5">
    <source>
        <dbReference type="Proteomes" id="UP000053599"/>
    </source>
</evidence>
<protein>
    <recommendedName>
        <fullName evidence="3">Enoyl reductase (ER) domain-containing protein</fullName>
    </recommendedName>
</protein>
<dbReference type="Gene3D" id="3.40.50.720">
    <property type="entry name" value="NAD(P)-binding Rossmann-like Domain"/>
    <property type="match status" value="1"/>
</dbReference>
<dbReference type="InterPro" id="IPR011032">
    <property type="entry name" value="GroES-like_sf"/>
</dbReference>
<dbReference type="SMART" id="SM00829">
    <property type="entry name" value="PKS_ER"/>
    <property type="match status" value="1"/>
</dbReference>
<comment type="similarity">
    <text evidence="1">Belongs to the zinc-containing alcohol dehydrogenase family.</text>
</comment>
<dbReference type="SUPFAM" id="SSF51735">
    <property type="entry name" value="NAD(P)-binding Rossmann-fold domains"/>
    <property type="match status" value="1"/>
</dbReference>
<evidence type="ECO:0000259" key="3">
    <source>
        <dbReference type="SMART" id="SM00829"/>
    </source>
</evidence>
<dbReference type="PANTHER" id="PTHR45348:SF2">
    <property type="entry name" value="ZINC-TYPE ALCOHOL DEHYDROGENASE-LIKE PROTEIN C2E1P3.01"/>
    <property type="match status" value="1"/>
</dbReference>
<dbReference type="PANTHER" id="PTHR45348">
    <property type="entry name" value="HYPOTHETICAL OXIDOREDUCTASE (EUROFUNG)"/>
    <property type="match status" value="1"/>
</dbReference>
<dbReference type="EMBL" id="KN846952">
    <property type="protein sequence ID" value="KIV83792.1"/>
    <property type="molecule type" value="Genomic_DNA"/>
</dbReference>
<name>A0A0D1YLR6_9EURO</name>
<dbReference type="AlphaFoldDB" id="A0A0D1YLR6"/>
<dbReference type="InterPro" id="IPR020843">
    <property type="entry name" value="ER"/>
</dbReference>
<dbReference type="CDD" id="cd08249">
    <property type="entry name" value="enoyl_reductase_like"/>
    <property type="match status" value="1"/>
</dbReference>
<dbReference type="Pfam" id="PF08240">
    <property type="entry name" value="ADH_N"/>
    <property type="match status" value="1"/>
</dbReference>
<dbReference type="GO" id="GO:0016651">
    <property type="term" value="F:oxidoreductase activity, acting on NAD(P)H"/>
    <property type="evidence" value="ECO:0007669"/>
    <property type="project" value="InterPro"/>
</dbReference>
<evidence type="ECO:0000313" key="4">
    <source>
        <dbReference type="EMBL" id="KIV83792.1"/>
    </source>
</evidence>
<proteinExistence type="inferred from homology"/>
<evidence type="ECO:0000256" key="1">
    <source>
        <dbReference type="ARBA" id="ARBA00008072"/>
    </source>
</evidence>
<dbReference type="Gene3D" id="3.90.180.10">
    <property type="entry name" value="Medium-chain alcohol dehydrogenases, catalytic domain"/>
    <property type="match status" value="1"/>
</dbReference>
<accession>A0A0D1YLR6</accession>
<dbReference type="Proteomes" id="UP000053599">
    <property type="component" value="Unassembled WGS sequence"/>
</dbReference>
<reference evidence="4 5" key="1">
    <citation type="submission" date="2015-01" db="EMBL/GenBank/DDBJ databases">
        <title>The Genome Sequence of Exophiala sideris CBS121828.</title>
        <authorList>
            <consortium name="The Broad Institute Genomics Platform"/>
            <person name="Cuomo C."/>
            <person name="de Hoog S."/>
            <person name="Gorbushina A."/>
            <person name="Stielow B."/>
            <person name="Teixiera M."/>
            <person name="Abouelleil A."/>
            <person name="Chapman S.B."/>
            <person name="Priest M."/>
            <person name="Young S.K."/>
            <person name="Wortman J."/>
            <person name="Nusbaum C."/>
            <person name="Birren B."/>
        </authorList>
    </citation>
    <scope>NUCLEOTIDE SEQUENCE [LARGE SCALE GENOMIC DNA]</scope>
    <source>
        <strain evidence="4 5">CBS 121828</strain>
    </source>
</reference>
<dbReference type="InterPro" id="IPR036291">
    <property type="entry name" value="NAD(P)-bd_dom_sf"/>
</dbReference>
<dbReference type="InterPro" id="IPR047122">
    <property type="entry name" value="Trans-enoyl_RdTase-like"/>
</dbReference>